<dbReference type="GO" id="GO:0015288">
    <property type="term" value="F:porin activity"/>
    <property type="evidence" value="ECO:0007669"/>
    <property type="project" value="UniProtKB-KW"/>
</dbReference>
<dbReference type="PANTHER" id="PTHR30329">
    <property type="entry name" value="STATOR ELEMENT OF FLAGELLAR MOTOR COMPLEX"/>
    <property type="match status" value="1"/>
</dbReference>
<dbReference type="RefSeq" id="WP_013147654.1">
    <property type="nucleotide sequence ID" value="NC_014207.1"/>
</dbReference>
<evidence type="ECO:0000256" key="7">
    <source>
        <dbReference type="ARBA" id="ARBA00023114"/>
    </source>
</evidence>
<feature type="domain" description="OmpA-like" evidence="12">
    <location>
        <begin position="249"/>
        <end position="373"/>
    </location>
</feature>
<dbReference type="GO" id="GO:0009279">
    <property type="term" value="C:cell outer membrane"/>
    <property type="evidence" value="ECO:0007669"/>
    <property type="project" value="UniProtKB-SubCell"/>
</dbReference>
<dbReference type="InterPro" id="IPR050330">
    <property type="entry name" value="Bact_OuterMem_StrucFunc"/>
</dbReference>
<dbReference type="eggNOG" id="COG2885">
    <property type="taxonomic scope" value="Bacteria"/>
</dbReference>
<dbReference type="Gene3D" id="3.30.1330.60">
    <property type="entry name" value="OmpA-like domain"/>
    <property type="match status" value="1"/>
</dbReference>
<dbReference type="KEGG" id="meh:M301_0954"/>
<evidence type="ECO:0000256" key="1">
    <source>
        <dbReference type="ARBA" id="ARBA00004571"/>
    </source>
</evidence>
<evidence type="ECO:0000313" key="14">
    <source>
        <dbReference type="Proteomes" id="UP000000383"/>
    </source>
</evidence>
<dbReference type="eggNOG" id="COG3468">
    <property type="taxonomic scope" value="Bacteria"/>
</dbReference>
<dbReference type="SUPFAM" id="SSF56925">
    <property type="entry name" value="OMPA-like"/>
    <property type="match status" value="1"/>
</dbReference>
<dbReference type="InterPro" id="IPR006690">
    <property type="entry name" value="OMPA-like_CS"/>
</dbReference>
<reference evidence="13 14" key="2">
    <citation type="journal article" date="2011" name="J. Bacteriol.">
        <title>Genomes of three methylotrophs from a single niche uncover genetic and metabolic divergence of Methylophilaceae.</title>
        <authorList>
            <person name="Lapidus A."/>
            <person name="Clum A."/>
            <person name="Labutti K."/>
            <person name="Kaluzhnaya M.G."/>
            <person name="Lim S."/>
            <person name="Beck D.A."/>
            <person name="Glavina Del Rio T."/>
            <person name="Nolan M."/>
            <person name="Mavromatis K."/>
            <person name="Huntemann M."/>
            <person name="Lucas S."/>
            <person name="Lidstrom M.E."/>
            <person name="Ivanova N."/>
            <person name="Chistoserdova L."/>
        </authorList>
    </citation>
    <scope>NUCLEOTIDE SEQUENCE [LARGE SCALE GENOMIC DNA]</scope>
    <source>
        <strain evidence="13 14">301</strain>
    </source>
</reference>
<keyword evidence="4" id="KW-0812">Transmembrane</keyword>
<dbReference type="PRINTS" id="PR01021">
    <property type="entry name" value="OMPADOMAIN"/>
</dbReference>
<keyword evidence="14" id="KW-1185">Reference proteome</keyword>
<gene>
    <name evidence="13" type="ordered locus">M301_0954</name>
</gene>
<organism evidence="13 14">
    <name type="scientific">Methylotenera versatilis (strain 301)</name>
    <dbReference type="NCBI Taxonomy" id="666681"/>
    <lineage>
        <taxon>Bacteria</taxon>
        <taxon>Pseudomonadati</taxon>
        <taxon>Pseudomonadota</taxon>
        <taxon>Betaproteobacteria</taxon>
        <taxon>Nitrosomonadales</taxon>
        <taxon>Methylophilaceae</taxon>
        <taxon>Methylotenera</taxon>
    </lineage>
</organism>
<dbReference type="InterPro" id="IPR036737">
    <property type="entry name" value="OmpA-like_sf"/>
</dbReference>
<dbReference type="Gene3D" id="2.40.160.20">
    <property type="match status" value="1"/>
</dbReference>
<comment type="subcellular location">
    <subcellularLocation>
        <location evidence="1">Cell outer membrane</location>
        <topology evidence="1">Multi-pass membrane protein</topology>
    </subcellularLocation>
</comment>
<dbReference type="OrthoDB" id="1149075at2"/>
<evidence type="ECO:0000256" key="3">
    <source>
        <dbReference type="ARBA" id="ARBA00022452"/>
    </source>
</evidence>
<dbReference type="Pfam" id="PF00691">
    <property type="entry name" value="OmpA"/>
    <property type="match status" value="1"/>
</dbReference>
<keyword evidence="5 11" id="KW-0732">Signal</keyword>
<dbReference type="HOGENOM" id="CLU_762483_0_0_4"/>
<proteinExistence type="predicted"/>
<dbReference type="PANTHER" id="PTHR30329:SF21">
    <property type="entry name" value="LIPOPROTEIN YIAD-RELATED"/>
    <property type="match status" value="1"/>
</dbReference>
<evidence type="ECO:0000256" key="11">
    <source>
        <dbReference type="SAM" id="SignalP"/>
    </source>
</evidence>
<evidence type="ECO:0000256" key="5">
    <source>
        <dbReference type="ARBA" id="ARBA00022729"/>
    </source>
</evidence>
<reference evidence="14" key="1">
    <citation type="submission" date="2010-05" db="EMBL/GenBank/DDBJ databases">
        <title>Complete sequence of Methylotenera sp. 301.</title>
        <authorList>
            <person name="Lucas S."/>
            <person name="Copeland A."/>
            <person name="Lapidus A."/>
            <person name="Cheng J.-F."/>
            <person name="Bruce D."/>
            <person name="Goodwin L."/>
            <person name="Pitluck S."/>
            <person name="Clum A."/>
            <person name="Land M."/>
            <person name="Hauser L."/>
            <person name="Kyrpides N."/>
            <person name="Ivanova N."/>
            <person name="Chistoservova L."/>
            <person name="Kalyuzhnaya M."/>
            <person name="Woyke T."/>
        </authorList>
    </citation>
    <scope>NUCLEOTIDE SEQUENCE [LARGE SCALE GENOMIC DNA]</scope>
    <source>
        <strain evidence="14">301</strain>
    </source>
</reference>
<evidence type="ECO:0000256" key="2">
    <source>
        <dbReference type="ARBA" id="ARBA00022448"/>
    </source>
</evidence>
<feature type="signal peptide" evidence="11">
    <location>
        <begin position="1"/>
        <end position="23"/>
    </location>
</feature>
<evidence type="ECO:0000256" key="9">
    <source>
        <dbReference type="ARBA" id="ARBA00023237"/>
    </source>
</evidence>
<accession>D7DPW7</accession>
<name>D7DPW7_METV0</name>
<evidence type="ECO:0000256" key="6">
    <source>
        <dbReference type="ARBA" id="ARBA00023065"/>
    </source>
</evidence>
<dbReference type="InterPro" id="IPR006664">
    <property type="entry name" value="OMP_bac"/>
</dbReference>
<feature type="chain" id="PRO_5003094890" evidence="11">
    <location>
        <begin position="24"/>
        <end position="378"/>
    </location>
</feature>
<dbReference type="EMBL" id="CP002056">
    <property type="protein sequence ID" value="ADI29338.1"/>
    <property type="molecule type" value="Genomic_DNA"/>
</dbReference>
<dbReference type="CDD" id="cd07185">
    <property type="entry name" value="OmpA_C-like"/>
    <property type="match status" value="1"/>
</dbReference>
<dbReference type="PROSITE" id="PS01068">
    <property type="entry name" value="OMPA_1"/>
    <property type="match status" value="1"/>
</dbReference>
<dbReference type="AlphaFoldDB" id="D7DPW7"/>
<keyword evidence="7" id="KW-0626">Porin</keyword>
<keyword evidence="9" id="KW-0998">Cell outer membrane</keyword>
<keyword evidence="3" id="KW-1134">Transmembrane beta strand</keyword>
<evidence type="ECO:0000256" key="10">
    <source>
        <dbReference type="PROSITE-ProRule" id="PRU00473"/>
    </source>
</evidence>
<keyword evidence="2" id="KW-0813">Transport</keyword>
<evidence type="ECO:0000313" key="13">
    <source>
        <dbReference type="EMBL" id="ADI29338.1"/>
    </source>
</evidence>
<dbReference type="GO" id="GO:0006811">
    <property type="term" value="P:monoatomic ion transport"/>
    <property type="evidence" value="ECO:0007669"/>
    <property type="project" value="UniProtKB-KW"/>
</dbReference>
<dbReference type="InterPro" id="IPR006665">
    <property type="entry name" value="OmpA-like"/>
</dbReference>
<dbReference type="SUPFAM" id="SSF103088">
    <property type="entry name" value="OmpA-like"/>
    <property type="match status" value="1"/>
</dbReference>
<dbReference type="STRING" id="666681.M301_0954"/>
<evidence type="ECO:0000256" key="8">
    <source>
        <dbReference type="ARBA" id="ARBA00023136"/>
    </source>
</evidence>
<evidence type="ECO:0000259" key="12">
    <source>
        <dbReference type="PROSITE" id="PS51123"/>
    </source>
</evidence>
<dbReference type="PROSITE" id="PS51123">
    <property type="entry name" value="OMPA_2"/>
    <property type="match status" value="1"/>
</dbReference>
<keyword evidence="8 10" id="KW-0472">Membrane</keyword>
<dbReference type="GO" id="GO:0046930">
    <property type="term" value="C:pore complex"/>
    <property type="evidence" value="ECO:0007669"/>
    <property type="project" value="UniProtKB-KW"/>
</dbReference>
<evidence type="ECO:0000256" key="4">
    <source>
        <dbReference type="ARBA" id="ARBA00022692"/>
    </source>
</evidence>
<dbReference type="InterPro" id="IPR027385">
    <property type="entry name" value="Beta-barrel_OMP"/>
</dbReference>
<dbReference type="Proteomes" id="UP000000383">
    <property type="component" value="Chromosome"/>
</dbReference>
<dbReference type="Pfam" id="PF13505">
    <property type="entry name" value="OMP_b-brl"/>
    <property type="match status" value="1"/>
</dbReference>
<dbReference type="InterPro" id="IPR011250">
    <property type="entry name" value="OMP/PagP_B-barrel"/>
</dbReference>
<keyword evidence="6" id="KW-0406">Ion transport</keyword>
<protein>
    <submittedName>
        <fullName evidence="13">OmpA/MotB domain protein</fullName>
    </submittedName>
</protein>
<sequence length="378" mass="39291" precursor="true">MKKNLINLAVAATLGLAAFAASAEDMYRGAWYAVPSINFMSTDGDLDANNGGGVSLKLGKELSDSWDIQGGIGYNRANADAGKLSSDTGIAGSDGRYKQTTLGLDALYMFSRSNFRPFLLAGLGVARNNVDYTIPGVNVDGSKTSWLGNVGLGAQYLFNDSFGLQADLREQWSRAAFNASAAGGSISDSQTIANTLLNFGGIFRFGAPAPMPVVAAAEPAPAAVVEPTPAPAPMVEPAPAAPAPVACKPNLETVTVSAEKLFGFDKAKLQDGAKPILDDTVAKIKANPELKTVIVTGHTDRIGSTAYNQKLSEKRASIVKEYLVSQGVDAGIITSVGKGESEPVEACKGVTGKKLISCLAPNRRVVITGEASKEVGCN</sequence>